<accession>A0A060YQN7</accession>
<sequence length="209" mass="23444">FGDISKTCCFFMWFFCSFVFFFLSTGSVSSAKRLEPLFPAQHFLDDGQSFVALAVETALIGLGQQRVMPDGLYAQEKVCRNEEQLLAKLQEVELNDALVKIFRKQAVFLLEAGPYSGLGELLYRESVPMHTFAKYLFTSLLPHDAELAYKIALRAMRLILMSMTLHIDNATSHTAHSGRDFLQDRNVSVLPWPAKSPDFSTSGTCWIGG</sequence>
<dbReference type="PANTHER" id="PTHR22619">
    <property type="entry name" value="ZINC FINGER SWIM DOMAIN CONTAINING PROTEIN 4, 5, 6"/>
    <property type="match status" value="1"/>
</dbReference>
<organism evidence="1 2">
    <name type="scientific">Oncorhynchus mykiss</name>
    <name type="common">Rainbow trout</name>
    <name type="synonym">Salmo gairdneri</name>
    <dbReference type="NCBI Taxonomy" id="8022"/>
    <lineage>
        <taxon>Eukaryota</taxon>
        <taxon>Metazoa</taxon>
        <taxon>Chordata</taxon>
        <taxon>Craniata</taxon>
        <taxon>Vertebrata</taxon>
        <taxon>Euteleostomi</taxon>
        <taxon>Actinopterygii</taxon>
        <taxon>Neopterygii</taxon>
        <taxon>Teleostei</taxon>
        <taxon>Protacanthopterygii</taxon>
        <taxon>Salmoniformes</taxon>
        <taxon>Salmonidae</taxon>
        <taxon>Salmoninae</taxon>
        <taxon>Oncorhynchus</taxon>
    </lineage>
</organism>
<name>A0A060YQN7_ONCMY</name>
<evidence type="ECO:0000313" key="1">
    <source>
        <dbReference type="EMBL" id="CDQ91739.1"/>
    </source>
</evidence>
<evidence type="ECO:0000313" key="2">
    <source>
        <dbReference type="Proteomes" id="UP000193380"/>
    </source>
</evidence>
<gene>
    <name evidence="1" type="ORF">GSONMT00035599001</name>
</gene>
<protein>
    <submittedName>
        <fullName evidence="1">Uncharacterized protein</fullName>
    </submittedName>
</protein>
<dbReference type="GO" id="GO:0003676">
    <property type="term" value="F:nucleic acid binding"/>
    <property type="evidence" value="ECO:0007669"/>
    <property type="project" value="InterPro"/>
</dbReference>
<dbReference type="STRING" id="8022.A0A060YQN7"/>
<dbReference type="AlphaFoldDB" id="A0A060YQN7"/>
<dbReference type="InterPro" id="IPR036397">
    <property type="entry name" value="RNaseH_sf"/>
</dbReference>
<proteinExistence type="predicted"/>
<dbReference type="EMBL" id="FR912229">
    <property type="protein sequence ID" value="CDQ91739.1"/>
    <property type="molecule type" value="Genomic_DNA"/>
</dbReference>
<reference evidence="1" key="1">
    <citation type="journal article" date="2014" name="Nat. Commun.">
        <title>The rainbow trout genome provides novel insights into evolution after whole-genome duplication in vertebrates.</title>
        <authorList>
            <person name="Berthelot C."/>
            <person name="Brunet F."/>
            <person name="Chalopin D."/>
            <person name="Juanchich A."/>
            <person name="Bernard M."/>
            <person name="Noel B."/>
            <person name="Bento P."/>
            <person name="Da Silva C."/>
            <person name="Labadie K."/>
            <person name="Alberti A."/>
            <person name="Aury J.M."/>
            <person name="Louis A."/>
            <person name="Dehais P."/>
            <person name="Bardou P."/>
            <person name="Montfort J."/>
            <person name="Klopp C."/>
            <person name="Cabau C."/>
            <person name="Gaspin C."/>
            <person name="Thorgaard G.H."/>
            <person name="Boussaha M."/>
            <person name="Quillet E."/>
            <person name="Guyomard R."/>
            <person name="Galiana D."/>
            <person name="Bobe J."/>
            <person name="Volff J.N."/>
            <person name="Genet C."/>
            <person name="Wincker P."/>
            <person name="Jaillon O."/>
            <person name="Roest Crollius H."/>
            <person name="Guiguen Y."/>
        </authorList>
    </citation>
    <scope>NUCLEOTIDE SEQUENCE [LARGE SCALE GENOMIC DNA]</scope>
</reference>
<feature type="non-terminal residue" evidence="1">
    <location>
        <position position="1"/>
    </location>
</feature>
<dbReference type="PaxDb" id="8022-A0A060YQN7"/>
<dbReference type="PANTHER" id="PTHR22619:SF3">
    <property type="entry name" value="ZINC FINGER SWIM DOMAIN-CONTAINING PROTEIN 6"/>
    <property type="match status" value="1"/>
</dbReference>
<dbReference type="Proteomes" id="UP000193380">
    <property type="component" value="Unassembled WGS sequence"/>
</dbReference>
<dbReference type="GO" id="GO:0031462">
    <property type="term" value="C:Cul2-RING ubiquitin ligase complex"/>
    <property type="evidence" value="ECO:0007669"/>
    <property type="project" value="TreeGrafter"/>
</dbReference>
<dbReference type="Gene3D" id="3.30.420.10">
    <property type="entry name" value="Ribonuclease H-like superfamily/Ribonuclease H"/>
    <property type="match status" value="1"/>
</dbReference>
<reference evidence="1" key="2">
    <citation type="submission" date="2014-03" db="EMBL/GenBank/DDBJ databases">
        <authorList>
            <person name="Genoscope - CEA"/>
        </authorList>
    </citation>
    <scope>NUCLEOTIDE SEQUENCE</scope>
</reference>